<feature type="transmembrane region" description="Helical" evidence="1">
    <location>
        <begin position="114"/>
        <end position="134"/>
    </location>
</feature>
<dbReference type="PANTHER" id="PTHR34475:SF1">
    <property type="entry name" value="CYTOSKELETON PROTEIN RODZ"/>
    <property type="match status" value="1"/>
</dbReference>
<dbReference type="Proteomes" id="UP000294575">
    <property type="component" value="Unassembled WGS sequence"/>
</dbReference>
<dbReference type="InterPro" id="IPR025194">
    <property type="entry name" value="RodZ-like_C"/>
</dbReference>
<proteinExistence type="predicted"/>
<evidence type="ECO:0000256" key="1">
    <source>
        <dbReference type="SAM" id="Phobius"/>
    </source>
</evidence>
<dbReference type="RefSeq" id="WP_101496189.1">
    <property type="nucleotide sequence ID" value="NZ_LNJZ01000005.1"/>
</dbReference>
<sequence>MSEIQAAAGEAAEQSGLPGAALKQAREQQGWNIAEVAGKLHLTESAVASLEADRYEDLPGVTFVRGYIRAYAKLLGLDPDVLARQYSQTTVTEPVRALPDLGRTVARSRSRGRLLVTLLLLVVIGALVAGYFWWQDGQGGKSLSLDAEETPFSQVEIERVDGTLYIQSLDELDAYTADLEVAEIALDSLQSALPFDDEGAADEPVSAEGEPVAVNADAVAAGTEQAADGPAVAGKHRLELIFTDECWIRITDGTGAEVASGLRKAGEVLQLSGDTPFELHLGNASGVQLRFNGQPVDIHSSIRGNVARIKLG</sequence>
<dbReference type="OrthoDB" id="9790252at2"/>
<dbReference type="EMBL" id="SNYK01000004">
    <property type="protein sequence ID" value="TDQ38470.1"/>
    <property type="molecule type" value="Genomic_DNA"/>
</dbReference>
<feature type="domain" description="HTH cro/C1-type" evidence="2">
    <location>
        <begin position="22"/>
        <end position="82"/>
    </location>
</feature>
<keyword evidence="1" id="KW-1133">Transmembrane helix</keyword>
<organism evidence="3 4">
    <name type="scientific">Thiopseudomonas denitrificans</name>
    <dbReference type="NCBI Taxonomy" id="1501432"/>
    <lineage>
        <taxon>Bacteria</taxon>
        <taxon>Pseudomonadati</taxon>
        <taxon>Pseudomonadota</taxon>
        <taxon>Gammaproteobacteria</taxon>
        <taxon>Pseudomonadales</taxon>
        <taxon>Pseudomonadaceae</taxon>
        <taxon>Thiopseudomonas</taxon>
    </lineage>
</organism>
<dbReference type="SUPFAM" id="SSF47413">
    <property type="entry name" value="lambda repressor-like DNA-binding domains"/>
    <property type="match status" value="1"/>
</dbReference>
<dbReference type="AlphaFoldDB" id="A0A4R6TX59"/>
<evidence type="ECO:0000259" key="2">
    <source>
        <dbReference type="PROSITE" id="PS50943"/>
    </source>
</evidence>
<dbReference type="Pfam" id="PF13413">
    <property type="entry name" value="HTH_25"/>
    <property type="match status" value="1"/>
</dbReference>
<dbReference type="PANTHER" id="PTHR34475">
    <property type="match status" value="1"/>
</dbReference>
<evidence type="ECO:0000313" key="3">
    <source>
        <dbReference type="EMBL" id="TDQ38470.1"/>
    </source>
</evidence>
<name>A0A4R6TX59_9GAMM</name>
<keyword evidence="1" id="KW-0812">Transmembrane</keyword>
<dbReference type="InterPro" id="IPR010982">
    <property type="entry name" value="Lambda_DNA-bd_dom_sf"/>
</dbReference>
<evidence type="ECO:0000313" key="4">
    <source>
        <dbReference type="Proteomes" id="UP000294575"/>
    </source>
</evidence>
<dbReference type="InterPro" id="IPR050400">
    <property type="entry name" value="Bact_Cytoskel_RodZ"/>
</dbReference>
<reference evidence="3 4" key="1">
    <citation type="submission" date="2019-03" db="EMBL/GenBank/DDBJ databases">
        <title>Genomic Encyclopedia of Type Strains, Phase IV (KMG-IV): sequencing the most valuable type-strain genomes for metagenomic binning, comparative biology and taxonomic classification.</title>
        <authorList>
            <person name="Goeker M."/>
        </authorList>
    </citation>
    <scope>NUCLEOTIDE SEQUENCE [LARGE SCALE GENOMIC DNA]</scope>
    <source>
        <strain evidence="3 4">DSM 28679</strain>
    </source>
</reference>
<keyword evidence="1" id="KW-0472">Membrane</keyword>
<protein>
    <submittedName>
        <fullName evidence="3">Cytoskeleton protein RodZ</fullName>
    </submittedName>
</protein>
<dbReference type="Pfam" id="PF13464">
    <property type="entry name" value="RodZ_C"/>
    <property type="match status" value="1"/>
</dbReference>
<dbReference type="CDD" id="cd00093">
    <property type="entry name" value="HTH_XRE"/>
    <property type="match status" value="1"/>
</dbReference>
<dbReference type="GO" id="GO:0003677">
    <property type="term" value="F:DNA binding"/>
    <property type="evidence" value="ECO:0007669"/>
    <property type="project" value="InterPro"/>
</dbReference>
<dbReference type="PROSITE" id="PS50943">
    <property type="entry name" value="HTH_CROC1"/>
    <property type="match status" value="1"/>
</dbReference>
<dbReference type="SMART" id="SM00530">
    <property type="entry name" value="HTH_XRE"/>
    <property type="match status" value="1"/>
</dbReference>
<dbReference type="Gene3D" id="1.10.260.40">
    <property type="entry name" value="lambda repressor-like DNA-binding domains"/>
    <property type="match status" value="1"/>
</dbReference>
<gene>
    <name evidence="3" type="ORF">DFQ45_10444</name>
</gene>
<keyword evidence="4" id="KW-1185">Reference proteome</keyword>
<comment type="caution">
    <text evidence="3">The sequence shown here is derived from an EMBL/GenBank/DDBJ whole genome shotgun (WGS) entry which is preliminary data.</text>
</comment>
<dbReference type="InterPro" id="IPR001387">
    <property type="entry name" value="Cro/C1-type_HTH"/>
</dbReference>
<accession>A0A4R6TX59</accession>